<keyword evidence="3" id="KW-1185">Reference proteome</keyword>
<evidence type="ECO:0000313" key="3">
    <source>
        <dbReference type="Proteomes" id="UP000247233"/>
    </source>
</evidence>
<dbReference type="AlphaFoldDB" id="A0A317UY97"/>
<name>A0A317UY97_9EURO</name>
<organism evidence="2 3">
    <name type="scientific">Aspergillus heteromorphus CBS 117.55</name>
    <dbReference type="NCBI Taxonomy" id="1448321"/>
    <lineage>
        <taxon>Eukaryota</taxon>
        <taxon>Fungi</taxon>
        <taxon>Dikarya</taxon>
        <taxon>Ascomycota</taxon>
        <taxon>Pezizomycotina</taxon>
        <taxon>Eurotiomycetes</taxon>
        <taxon>Eurotiomycetidae</taxon>
        <taxon>Eurotiales</taxon>
        <taxon>Aspergillaceae</taxon>
        <taxon>Aspergillus</taxon>
        <taxon>Aspergillus subgen. Circumdati</taxon>
    </lineage>
</organism>
<comment type="caution">
    <text evidence="2">The sequence shown here is derived from an EMBL/GenBank/DDBJ whole genome shotgun (WGS) entry which is preliminary data.</text>
</comment>
<evidence type="ECO:0000313" key="2">
    <source>
        <dbReference type="EMBL" id="PWY66725.1"/>
    </source>
</evidence>
<accession>A0A317UY97</accession>
<proteinExistence type="predicted"/>
<dbReference type="GeneID" id="37069182"/>
<evidence type="ECO:0000256" key="1">
    <source>
        <dbReference type="SAM" id="MobiDB-lite"/>
    </source>
</evidence>
<dbReference type="EMBL" id="MSFL01000043">
    <property type="protein sequence ID" value="PWY66725.1"/>
    <property type="molecule type" value="Genomic_DNA"/>
</dbReference>
<dbReference type="RefSeq" id="XP_025394855.1">
    <property type="nucleotide sequence ID" value="XM_025546945.1"/>
</dbReference>
<reference evidence="2 3" key="1">
    <citation type="submission" date="2016-12" db="EMBL/GenBank/DDBJ databases">
        <title>The genomes of Aspergillus section Nigri reveals drivers in fungal speciation.</title>
        <authorList>
            <consortium name="DOE Joint Genome Institute"/>
            <person name="Vesth T.C."/>
            <person name="Nybo J."/>
            <person name="Theobald S."/>
            <person name="Brandl J."/>
            <person name="Frisvad J.C."/>
            <person name="Nielsen K.F."/>
            <person name="Lyhne E.K."/>
            <person name="Kogle M.E."/>
            <person name="Kuo A."/>
            <person name="Riley R."/>
            <person name="Clum A."/>
            <person name="Nolan M."/>
            <person name="Lipzen A."/>
            <person name="Salamov A."/>
            <person name="Henrissat B."/>
            <person name="Wiebenga A."/>
            <person name="De Vries R.P."/>
            <person name="Grigoriev I.V."/>
            <person name="Mortensen U.H."/>
            <person name="Andersen M.R."/>
            <person name="Baker S.E."/>
        </authorList>
    </citation>
    <scope>NUCLEOTIDE SEQUENCE [LARGE SCALE GENOMIC DNA]</scope>
    <source>
        <strain evidence="2 3">CBS 117.55</strain>
    </source>
</reference>
<dbReference type="Proteomes" id="UP000247233">
    <property type="component" value="Unassembled WGS sequence"/>
</dbReference>
<feature type="region of interest" description="Disordered" evidence="1">
    <location>
        <begin position="45"/>
        <end position="106"/>
    </location>
</feature>
<sequence>MTHRKSEKYPTAPMIPSRLLVCPANLRTQGFRGAAEHWSLASPTHGEARSLCGGVPHAAGTMGSPTRQGVASRQRQADGVPIRAPQPQLRSARAPIATAQGSRVWA</sequence>
<protein>
    <submittedName>
        <fullName evidence="2">Uncharacterized protein</fullName>
    </submittedName>
</protein>
<dbReference type="VEuPathDB" id="FungiDB:BO70DRAFT_400708"/>
<feature type="compositionally biased region" description="Polar residues" evidence="1">
    <location>
        <begin position="63"/>
        <end position="74"/>
    </location>
</feature>
<gene>
    <name evidence="2" type="ORF">BO70DRAFT_400708</name>
</gene>